<keyword evidence="3" id="KW-1185">Reference proteome</keyword>
<protein>
    <recommendedName>
        <fullName evidence="1">Heterokaryon incompatibility domain-containing protein</fullName>
    </recommendedName>
</protein>
<dbReference type="OrthoDB" id="2157530at2759"/>
<reference evidence="2 3" key="1">
    <citation type="submission" date="2019-06" db="EMBL/GenBank/DDBJ databases">
        <title>Draft genome sequence of the filamentous fungus Phialemoniopsis curvata isolated from diesel fuel.</title>
        <authorList>
            <person name="Varaljay V.A."/>
            <person name="Lyon W.J."/>
            <person name="Crouch A.L."/>
            <person name="Drake C.E."/>
            <person name="Hollomon J.M."/>
            <person name="Nadeau L.J."/>
            <person name="Nunn H.S."/>
            <person name="Stevenson B.S."/>
            <person name="Bojanowski C.L."/>
            <person name="Crookes-Goodson W.J."/>
        </authorList>
    </citation>
    <scope>NUCLEOTIDE SEQUENCE [LARGE SCALE GENOMIC DNA]</scope>
    <source>
        <strain evidence="2 3">D216</strain>
    </source>
</reference>
<dbReference type="InterPro" id="IPR010730">
    <property type="entry name" value="HET"/>
</dbReference>
<dbReference type="InterPro" id="IPR052895">
    <property type="entry name" value="HetReg/Transcr_Mod"/>
</dbReference>
<evidence type="ECO:0000313" key="3">
    <source>
        <dbReference type="Proteomes" id="UP000319257"/>
    </source>
</evidence>
<organism evidence="2 3">
    <name type="scientific">Thyridium curvatum</name>
    <dbReference type="NCBI Taxonomy" id="1093900"/>
    <lineage>
        <taxon>Eukaryota</taxon>
        <taxon>Fungi</taxon>
        <taxon>Dikarya</taxon>
        <taxon>Ascomycota</taxon>
        <taxon>Pezizomycotina</taxon>
        <taxon>Sordariomycetes</taxon>
        <taxon>Sordariomycetidae</taxon>
        <taxon>Thyridiales</taxon>
        <taxon>Thyridiaceae</taxon>
        <taxon>Thyridium</taxon>
    </lineage>
</organism>
<dbReference type="PANTHER" id="PTHR24148">
    <property type="entry name" value="ANKYRIN REPEAT DOMAIN-CONTAINING PROTEIN 39 HOMOLOG-RELATED"/>
    <property type="match status" value="1"/>
</dbReference>
<evidence type="ECO:0000259" key="1">
    <source>
        <dbReference type="Pfam" id="PF06985"/>
    </source>
</evidence>
<dbReference type="EMBL" id="SKBQ01000003">
    <property type="protein sequence ID" value="TPX12691.1"/>
    <property type="molecule type" value="Genomic_DNA"/>
</dbReference>
<comment type="caution">
    <text evidence="2">The sequence shown here is derived from an EMBL/GenBank/DDBJ whole genome shotgun (WGS) entry which is preliminary data.</text>
</comment>
<proteinExistence type="predicted"/>
<gene>
    <name evidence="2" type="ORF">E0L32_000868</name>
</gene>
<dbReference type="InParanoid" id="A0A507B6N4"/>
<dbReference type="Pfam" id="PF06985">
    <property type="entry name" value="HET"/>
    <property type="match status" value="1"/>
</dbReference>
<dbReference type="PANTHER" id="PTHR24148:SF64">
    <property type="entry name" value="HETEROKARYON INCOMPATIBILITY DOMAIN-CONTAINING PROTEIN"/>
    <property type="match status" value="1"/>
</dbReference>
<accession>A0A507B6N4</accession>
<dbReference type="Pfam" id="PF26639">
    <property type="entry name" value="Het-6_barrel"/>
    <property type="match status" value="1"/>
</dbReference>
<evidence type="ECO:0000313" key="2">
    <source>
        <dbReference type="EMBL" id="TPX12691.1"/>
    </source>
</evidence>
<dbReference type="STRING" id="1093900.A0A507B6N4"/>
<name>A0A507B6N4_9PEZI</name>
<dbReference type="AlphaFoldDB" id="A0A507B6N4"/>
<feature type="domain" description="Heterokaryon incompatibility" evidence="1">
    <location>
        <begin position="60"/>
        <end position="231"/>
    </location>
</feature>
<dbReference type="GeneID" id="41968315"/>
<dbReference type="Proteomes" id="UP000319257">
    <property type="component" value="Unassembled WGS sequence"/>
</dbReference>
<sequence>MQSINRYHDSPLRQLPMYKHTQLSKGEIRLIKLRSPVDDSDDSPLECDISIVPLSNCPKYNALSYCWGTDTPTHPLTVGGQQILVRDNLFSFLHEVLLRRRRSVQQHDSYREAEGTISRLDNVQEDEQVQYLWTDAICINQEDDEEKSAQLRLMRDIYASASSIIIWLGEEMDGSSTAFKAWMLCSGRASPGEDPGDTLPSPEIALSPEHYQCLSALRKRKYWFRVWVLQEASTPGVPKIIWCGQDSVALRDAAVANEHTLDLAQAQRIPASGLNPWIHQLDSLIRMEEARTSGKDIRQSSSLGRGPSIKSLMDLLNETRELEATDPRDKMYALFPIYSDLYPGGAQPQIDYTKTPEDVLKDVVMHILLEERNPQALLFCKNRPLDSACSWVLQLKDLRHSILAHWQAVFRVSGETEAKLSINEEQTLITFRGIRLDTIRKVHRPLTPPGDLDGSEISTISREAIQAWFTALAAFFFRDHEEQMYVRGGSLSEAVDRLLSLDQVPGFGLRGRGEVTHWPLRETVDGGGLASPMWQFRHSDIDDLLIRTGPLSPFWTASGLVGAGEGQPRAGDSIVACLGLSLPLVLRPHASSYRVVGPCYVQGIMYGEGMEDGVAEDFVIS</sequence>
<dbReference type="RefSeq" id="XP_030994402.1">
    <property type="nucleotide sequence ID" value="XM_031143570.1"/>
</dbReference>